<accession>A0AAD9KH11</accession>
<keyword evidence="10" id="KW-0112">Calmodulin-binding</keyword>
<keyword evidence="12" id="KW-0449">Lipoprotein</keyword>
<comment type="subunit">
    <text evidence="14">Part of the SCF (SKP1-CUL1-F-box) E3 ubiquitin-protein ligase complex SCF(FBXL2) composed of CUL1, SKP1, RBX1 and FBXL2. Interacts with calmodulin; may antagonize substrate ubiquitination by SCF(FBXL2). May interact with PIK3R1. Interacts with PTPN13.</text>
</comment>
<dbReference type="Pfam" id="PF12937">
    <property type="entry name" value="F-box-like"/>
    <property type="match status" value="1"/>
</dbReference>
<dbReference type="FunFam" id="3.80.10.10:FF:000060">
    <property type="entry name" value="F-box/LRR-repeat protein 20 isoform 2"/>
    <property type="match status" value="1"/>
</dbReference>
<evidence type="ECO:0000256" key="3">
    <source>
        <dbReference type="ARBA" id="ARBA00022499"/>
    </source>
</evidence>
<dbReference type="PANTHER" id="PTHR13382:SF69">
    <property type="entry name" value="FI18408P1"/>
    <property type="match status" value="1"/>
</dbReference>
<dbReference type="EMBL" id="JAODUO010001101">
    <property type="protein sequence ID" value="KAK2171117.1"/>
    <property type="molecule type" value="Genomic_DNA"/>
</dbReference>
<dbReference type="GO" id="GO:0005516">
    <property type="term" value="F:calmodulin binding"/>
    <property type="evidence" value="ECO:0007669"/>
    <property type="project" value="UniProtKB-KW"/>
</dbReference>
<dbReference type="GO" id="GO:0031146">
    <property type="term" value="P:SCF-dependent proteasomal ubiquitin-dependent protein catabolic process"/>
    <property type="evidence" value="ECO:0007669"/>
    <property type="project" value="UniProtKB-ARBA"/>
</dbReference>
<evidence type="ECO:0000256" key="2">
    <source>
        <dbReference type="ARBA" id="ARBA00004906"/>
    </source>
</evidence>
<evidence type="ECO:0000256" key="14">
    <source>
        <dbReference type="ARBA" id="ARBA00065449"/>
    </source>
</evidence>
<dbReference type="SUPFAM" id="SSF81383">
    <property type="entry name" value="F-box domain"/>
    <property type="match status" value="1"/>
</dbReference>
<dbReference type="Proteomes" id="UP001209878">
    <property type="component" value="Unassembled WGS sequence"/>
</dbReference>
<dbReference type="Pfam" id="PF25372">
    <property type="entry name" value="DUF7885"/>
    <property type="match status" value="1"/>
</dbReference>
<evidence type="ECO:0000256" key="4">
    <source>
        <dbReference type="ARBA" id="ARBA00022553"/>
    </source>
</evidence>
<keyword evidence="19" id="KW-1185">Reference proteome</keyword>
<dbReference type="Gene3D" id="1.20.1280.50">
    <property type="match status" value="1"/>
</dbReference>
<dbReference type="InterPro" id="IPR001611">
    <property type="entry name" value="Leu-rich_rpt"/>
</dbReference>
<dbReference type="InterPro" id="IPR050648">
    <property type="entry name" value="F-box_LRR-repeat"/>
</dbReference>
<dbReference type="InterPro" id="IPR036047">
    <property type="entry name" value="F-box-like_dom_sf"/>
</dbReference>
<evidence type="ECO:0000256" key="6">
    <source>
        <dbReference type="ARBA" id="ARBA00022737"/>
    </source>
</evidence>
<comment type="caution">
    <text evidence="18">The sequence shown here is derived from an EMBL/GenBank/DDBJ whole genome shotgun (WGS) entry which is preliminary data.</text>
</comment>
<name>A0AAD9KH11_RIDPI</name>
<dbReference type="InterPro" id="IPR006553">
    <property type="entry name" value="Leu-rich_rpt_Cys-con_subtyp"/>
</dbReference>
<dbReference type="Pfam" id="PF13516">
    <property type="entry name" value="LRR_6"/>
    <property type="match status" value="1"/>
</dbReference>
<keyword evidence="6" id="KW-0677">Repeat</keyword>
<keyword evidence="4" id="KW-0597">Phosphoprotein</keyword>
<organism evidence="18 19">
    <name type="scientific">Ridgeia piscesae</name>
    <name type="common">Tubeworm</name>
    <dbReference type="NCBI Taxonomy" id="27915"/>
    <lineage>
        <taxon>Eukaryota</taxon>
        <taxon>Metazoa</taxon>
        <taxon>Spiralia</taxon>
        <taxon>Lophotrochozoa</taxon>
        <taxon>Annelida</taxon>
        <taxon>Polychaeta</taxon>
        <taxon>Sedentaria</taxon>
        <taxon>Canalipalpata</taxon>
        <taxon>Sabellida</taxon>
        <taxon>Siboglinidae</taxon>
        <taxon>Ridgeia</taxon>
    </lineage>
</organism>
<evidence type="ECO:0000256" key="7">
    <source>
        <dbReference type="ARBA" id="ARBA00022786"/>
    </source>
</evidence>
<keyword evidence="11" id="KW-0472">Membrane</keyword>
<sequence length="548" mass="60454">MNSHNNVNHFNHHVKQKSEVSVDGTETWISKKLPKELLLRIFSYLDVVTLCRCAQVSRYWNILALDGSNWQRVDLFDFQRDVEGPVVENLSRRCGGFLKSLSLRGCQSITDSALKVTFLIFFSRTFSQQCRNIEQLKLEGCKKITDSTAQSLGRHCSKLTVLNLESCSKITNASLIAISEGCRNLKVLNVSWCNEVTDVGLMSLAEGCRHLQTFICKGCKQGITDEAVISISEGCTGLQSLCVIKCSHLTDASLVTLGQHCHDLRTLQVAYCSQFTDSGFQALTKNCHKLERLDLEECVLITDATLGHLAMHCPNLTELSLSHCELITDEGIRHLGCSPCATESMSFLGLDNCPLITDASLEYLMGCTNLQRIELYDCQLITRAGIRRLRQRHHTGGGQTKLTLVCRAVLHSVSPSGGFLRKPRHVAPGSDMRAHAQHACTRTHDVVTISAFYLYAAILTISQVQAAHQDTIIPACLGRVKDSGSLAREHPVEGGTGEVATSCDIVSVIAGCSSLPETSVLYVGLRHGAVSLSMRHQPVRRPRLPWQH</sequence>
<dbReference type="GO" id="GO:1990756">
    <property type="term" value="F:ubiquitin-like ligase-substrate adaptor activity"/>
    <property type="evidence" value="ECO:0007669"/>
    <property type="project" value="UniProtKB-ARBA"/>
</dbReference>
<proteinExistence type="predicted"/>
<dbReference type="FunFam" id="3.80.10.10:FF:000042">
    <property type="entry name" value="F-box/LRR-repeat protein 20 isoform 2"/>
    <property type="match status" value="1"/>
</dbReference>
<protein>
    <recommendedName>
        <fullName evidence="15">F-box/LRR-repeat protein 2</fullName>
    </recommendedName>
    <alternativeName>
        <fullName evidence="16">F-box and leucine-rich repeat protein 2</fullName>
    </alternativeName>
</protein>
<evidence type="ECO:0000256" key="5">
    <source>
        <dbReference type="ARBA" id="ARBA00022614"/>
    </source>
</evidence>
<evidence type="ECO:0000256" key="12">
    <source>
        <dbReference type="ARBA" id="ARBA00023288"/>
    </source>
</evidence>
<gene>
    <name evidence="18" type="ORF">NP493_1102g00025</name>
</gene>
<dbReference type="AlphaFoldDB" id="A0AAD9KH11"/>
<dbReference type="PANTHER" id="PTHR13382">
    <property type="entry name" value="MITOCHONDRIAL ATP SYNTHASE COUPLING FACTOR B"/>
    <property type="match status" value="1"/>
</dbReference>
<evidence type="ECO:0000256" key="8">
    <source>
        <dbReference type="ARBA" id="ARBA00022837"/>
    </source>
</evidence>
<dbReference type="InterPro" id="IPR001810">
    <property type="entry name" value="F-box_dom"/>
</dbReference>
<dbReference type="SMART" id="SM00367">
    <property type="entry name" value="LRR_CC"/>
    <property type="match status" value="10"/>
</dbReference>
<dbReference type="InterPro" id="IPR057207">
    <property type="entry name" value="FBXL15_LRR"/>
</dbReference>
<evidence type="ECO:0000256" key="9">
    <source>
        <dbReference type="ARBA" id="ARBA00022843"/>
    </source>
</evidence>
<evidence type="ECO:0000256" key="15">
    <source>
        <dbReference type="ARBA" id="ARBA00070275"/>
    </source>
</evidence>
<dbReference type="SMART" id="SM00256">
    <property type="entry name" value="FBOX"/>
    <property type="match status" value="1"/>
</dbReference>
<dbReference type="GO" id="GO:0031347">
    <property type="term" value="P:regulation of defense response"/>
    <property type="evidence" value="ECO:0007669"/>
    <property type="project" value="UniProtKB-ARBA"/>
</dbReference>
<dbReference type="GO" id="GO:0016020">
    <property type="term" value="C:membrane"/>
    <property type="evidence" value="ECO:0007669"/>
    <property type="project" value="UniProtKB-SubCell"/>
</dbReference>
<comment type="pathway">
    <text evidence="2">Protein modification; protein ubiquitination.</text>
</comment>
<dbReference type="CDD" id="cd22115">
    <property type="entry name" value="F-box_FBXL2-like"/>
    <property type="match status" value="1"/>
</dbReference>
<dbReference type="Gene3D" id="3.80.10.10">
    <property type="entry name" value="Ribonuclease Inhibitor"/>
    <property type="match status" value="2"/>
</dbReference>
<evidence type="ECO:0000256" key="10">
    <source>
        <dbReference type="ARBA" id="ARBA00022860"/>
    </source>
</evidence>
<dbReference type="PROSITE" id="PS50181">
    <property type="entry name" value="FBOX"/>
    <property type="match status" value="1"/>
</dbReference>
<feature type="domain" description="F-box" evidence="17">
    <location>
        <begin position="27"/>
        <end position="73"/>
    </location>
</feature>
<evidence type="ECO:0000256" key="1">
    <source>
        <dbReference type="ARBA" id="ARBA00004635"/>
    </source>
</evidence>
<keyword evidence="8" id="KW-0106">Calcium</keyword>
<evidence type="ECO:0000256" key="11">
    <source>
        <dbReference type="ARBA" id="ARBA00023136"/>
    </source>
</evidence>
<dbReference type="GO" id="GO:0016567">
    <property type="term" value="P:protein ubiquitination"/>
    <property type="evidence" value="ECO:0007669"/>
    <property type="project" value="UniProtKB-ARBA"/>
</dbReference>
<dbReference type="InterPro" id="IPR032675">
    <property type="entry name" value="LRR_dom_sf"/>
</dbReference>
<evidence type="ECO:0000256" key="16">
    <source>
        <dbReference type="ARBA" id="ARBA00077972"/>
    </source>
</evidence>
<keyword evidence="13" id="KW-0636">Prenylation</keyword>
<reference evidence="18" key="1">
    <citation type="journal article" date="2023" name="Mol. Biol. Evol.">
        <title>Third-Generation Sequencing Reveals the Adaptive Role of the Epigenome in Three Deep-Sea Polychaetes.</title>
        <authorList>
            <person name="Perez M."/>
            <person name="Aroh O."/>
            <person name="Sun Y."/>
            <person name="Lan Y."/>
            <person name="Juniper S.K."/>
            <person name="Young C.R."/>
            <person name="Angers B."/>
            <person name="Qian P.Y."/>
        </authorList>
    </citation>
    <scope>NUCLEOTIDE SEQUENCE</scope>
    <source>
        <strain evidence="18">R07B-5</strain>
    </source>
</reference>
<keyword evidence="9" id="KW-0832">Ubl conjugation</keyword>
<keyword evidence="7" id="KW-0833">Ubl conjugation pathway</keyword>
<evidence type="ECO:0000259" key="17">
    <source>
        <dbReference type="PROSITE" id="PS50181"/>
    </source>
</evidence>
<comment type="subcellular location">
    <subcellularLocation>
        <location evidence="1">Membrane</location>
        <topology evidence="1">Lipid-anchor</topology>
    </subcellularLocation>
</comment>
<evidence type="ECO:0000313" key="18">
    <source>
        <dbReference type="EMBL" id="KAK2171117.1"/>
    </source>
</evidence>
<evidence type="ECO:0000313" key="19">
    <source>
        <dbReference type="Proteomes" id="UP001209878"/>
    </source>
</evidence>
<keyword evidence="3" id="KW-1017">Isopeptide bond</keyword>
<dbReference type="SUPFAM" id="SSF52047">
    <property type="entry name" value="RNI-like"/>
    <property type="match status" value="1"/>
</dbReference>
<keyword evidence="5" id="KW-0433">Leucine-rich repeat</keyword>
<evidence type="ECO:0000256" key="13">
    <source>
        <dbReference type="ARBA" id="ARBA00023289"/>
    </source>
</evidence>
<dbReference type="FunFam" id="1.20.1280.50:FF:000013">
    <property type="entry name" value="F-box/LRR-repeat protein 20 isoform X1"/>
    <property type="match status" value="1"/>
</dbReference>
<dbReference type="GO" id="GO:0005737">
    <property type="term" value="C:cytoplasm"/>
    <property type="evidence" value="ECO:0007669"/>
    <property type="project" value="TreeGrafter"/>
</dbReference>